<feature type="compositionally biased region" description="Acidic residues" evidence="1">
    <location>
        <begin position="1806"/>
        <end position="1826"/>
    </location>
</feature>
<dbReference type="InterPro" id="IPR036397">
    <property type="entry name" value="RNaseH_sf"/>
</dbReference>
<dbReference type="InterPro" id="IPR012337">
    <property type="entry name" value="RNaseH-like_sf"/>
</dbReference>
<gene>
    <name evidence="2" type="ORF">ACAOBT_LOCUS14354</name>
</gene>
<feature type="region of interest" description="Disordered" evidence="1">
    <location>
        <begin position="50"/>
        <end position="69"/>
    </location>
</feature>
<feature type="region of interest" description="Disordered" evidence="1">
    <location>
        <begin position="1801"/>
        <end position="1848"/>
    </location>
</feature>
<dbReference type="OrthoDB" id="6576283at2759"/>
<feature type="compositionally biased region" description="Polar residues" evidence="1">
    <location>
        <begin position="50"/>
        <end position="61"/>
    </location>
</feature>
<evidence type="ECO:0000313" key="3">
    <source>
        <dbReference type="Proteomes" id="UP001152888"/>
    </source>
</evidence>
<feature type="compositionally biased region" description="Polar residues" evidence="1">
    <location>
        <begin position="1827"/>
        <end position="1841"/>
    </location>
</feature>
<name>A0A9P0KR05_ACAOB</name>
<comment type="caution">
    <text evidence="2">The sequence shown here is derived from an EMBL/GenBank/DDBJ whole genome shotgun (WGS) entry which is preliminary data.</text>
</comment>
<dbReference type="Gene3D" id="3.30.420.10">
    <property type="entry name" value="Ribonuclease H-like superfamily/Ribonuclease H"/>
    <property type="match status" value="1"/>
</dbReference>
<sequence>MEVIERMKQSILNQLKEYHHEHEHCGNLNDKKIECKQLIVRLQRMDFSNYRTNRSNTSDYQSDPERSHSELDEAQLQVTNHLLDETYGINQLNKPLHLTDTVASHSGLHAVQLEETNHATFETNPTTSKIECQINTEINHTQNIEQTYGLICSVEELERLGYTCYQVGTAENATNIIFPPKATLNQPNPQENQNEVLLHIPSPERSPIPEDNSSSFQIVDLQGNGNLKTTENNMNFSVNSEHFARSSIYYTNDELESFLGLETTFLENVKASMQAKISCPKLLTKARYTEIINRVKKAKMKTTLSANDRRLLKNYDIITIEEEERLIVPICILEARIVLYVYIEEMFKILVDYHLKHGHIGKNGMITELGKQYKNFTHEVVALFLDLCQFCKAVRIPLNTSNNDEWWVNTSLVHVGEPIPTPLTDDRLNASRAQARKVALTPLTDDRPELVAVEELKEMQQQFNSAIKRIADSLTNSFYFITESMYCKILQNIKNIKEKSNRTHEESRLARKFGISTVSGREKLTAAHEVLPILNIEELFAAIHKVHITNKHIPKNVMVQLLSKMYANIAITAIEEYIQLCAVCKTTLSGGLRIDYFESNETVMDLYMMDKSPNCSLTFLQMHSLFNLRLEELVDLSKCDVLTKRAYSILLGEVKKAHRTASKDQHDLELLSMYDVKQCRNKNTSWLATRVRESADSPCKVKYYIYLEQAFRIIHDCHILTGHGNADIMEAELSKKIQNINSDMIALYLELCGSCMNKTASYIRFPNGYTSDSVDNATSQYSSADSNEITYSDKTYLDEKEKVLQNALIEISSDSSSDMEGEIANQTDETCVSNKIIGVQDTLNDECELRINEEFGLDHQNSPSEYKETTSEAGQQDKNDVPDDVNMEFETERVTNTEKNGMGSDSNSKIIPKNLNVLNREDKKYIANKNISRYCNSEVELTETSGRAGVPDETDLPNEVRMEFEIEKTSVTEKNEINIDNVCKLEAKTEGLLRIDEDVSNGEDKRQVNEISFITENLSPSLHPDVKYTETASEVGQQDEIYLPNDMDMKFEIEGLGVTGKNDIIVADVSKLETRPKNMLIIGKDVSNREAADSGSGRTNDIIRPSYHSSLQYTETVSKAGEQAENGIPNDVVMTLQEGNVTKIFDINIDNVSMSETKLSHLQTTYMDISNSERVEEERQTNETIIIAQIGLGYQSEDEKINETDTQVFYSENSTRNQIEANSNNSRENVSCNEGFPVDKENIEKTLVVKLNRCRRITDTIIAKYASPHNDESTMVYDKGSQDIVIRADDISKLQQSIKRRRIGNVETYTGNHHEKISLVEKIVKENGSLGGSVGQINGFRLMHSLQKEDNSLTKSADSNKTTVNECETNEVPAADNNRNQVNEINNKEVMSFSEVLTSTLDQPLDILCKNEMLFEAGEEEREFAIKEDCDIAETLIDKNTENTPSKFRIDHLSNTMNCMNGQSVEASTQTTEHYMDSELHKPEDESVFEPKSRFMERLQETKSGFVISKKAYYYLIGQIKKAKLSSNSIIDKHRVRSYDIMKTENSERLVTHKEEGSTLFKMYAYSEEIFDIIHNTHIDSNHSGVLRMKETLKSKYQNITGDMIRMYLETCDVCRKKMDMELRCQVDIIDMQNNQVNGYSYILVYHHHTKLVQLRPLKSKQVSEVAGAVLDIFAILGVPNILHISGTRHFAHYLIRKICKQWRQIKVILGKQRLKQTNTMKIEKIISRWIIQHPKEEWTNMLRYIQVEINTNPTSLNSHQATFGTPFTFGLKNSSISLDHVTTEKELEIALYGGDCGSDILSSEDSSEETSDEDDGPLSDNESVDSSDNGLVILNQTATKNGKKSDK</sequence>
<keyword evidence="3" id="KW-1185">Reference proteome</keyword>
<dbReference type="GO" id="GO:0003676">
    <property type="term" value="F:nucleic acid binding"/>
    <property type="evidence" value="ECO:0007669"/>
    <property type="project" value="InterPro"/>
</dbReference>
<evidence type="ECO:0000313" key="2">
    <source>
        <dbReference type="EMBL" id="CAH1981194.1"/>
    </source>
</evidence>
<organism evidence="2 3">
    <name type="scientific">Acanthoscelides obtectus</name>
    <name type="common">Bean weevil</name>
    <name type="synonym">Bruchus obtectus</name>
    <dbReference type="NCBI Taxonomy" id="200917"/>
    <lineage>
        <taxon>Eukaryota</taxon>
        <taxon>Metazoa</taxon>
        <taxon>Ecdysozoa</taxon>
        <taxon>Arthropoda</taxon>
        <taxon>Hexapoda</taxon>
        <taxon>Insecta</taxon>
        <taxon>Pterygota</taxon>
        <taxon>Neoptera</taxon>
        <taxon>Endopterygota</taxon>
        <taxon>Coleoptera</taxon>
        <taxon>Polyphaga</taxon>
        <taxon>Cucujiformia</taxon>
        <taxon>Chrysomeloidea</taxon>
        <taxon>Chrysomelidae</taxon>
        <taxon>Bruchinae</taxon>
        <taxon>Bruchini</taxon>
        <taxon>Acanthoscelides</taxon>
    </lineage>
</organism>
<feature type="compositionally biased region" description="Basic and acidic residues" evidence="1">
    <location>
        <begin position="865"/>
        <end position="881"/>
    </location>
</feature>
<evidence type="ECO:0000256" key="1">
    <source>
        <dbReference type="SAM" id="MobiDB-lite"/>
    </source>
</evidence>
<dbReference type="SUPFAM" id="SSF53098">
    <property type="entry name" value="Ribonuclease H-like"/>
    <property type="match status" value="1"/>
</dbReference>
<protein>
    <recommendedName>
        <fullName evidence="4">Integrase zinc-binding domain-containing protein</fullName>
    </recommendedName>
</protein>
<evidence type="ECO:0008006" key="4">
    <source>
        <dbReference type="Google" id="ProtNLM"/>
    </source>
</evidence>
<proteinExistence type="predicted"/>
<dbReference type="EMBL" id="CAKOFQ010006906">
    <property type="protein sequence ID" value="CAH1981194.1"/>
    <property type="molecule type" value="Genomic_DNA"/>
</dbReference>
<reference evidence="2" key="1">
    <citation type="submission" date="2022-03" db="EMBL/GenBank/DDBJ databases">
        <authorList>
            <person name="Sayadi A."/>
        </authorList>
    </citation>
    <scope>NUCLEOTIDE SEQUENCE</scope>
</reference>
<feature type="region of interest" description="Disordered" evidence="1">
    <location>
        <begin position="855"/>
        <end position="883"/>
    </location>
</feature>
<dbReference type="Proteomes" id="UP001152888">
    <property type="component" value="Unassembled WGS sequence"/>
</dbReference>
<accession>A0A9P0KR05</accession>